<evidence type="ECO:0000313" key="2">
    <source>
        <dbReference type="EMBL" id="EPT02348.1"/>
    </source>
</evidence>
<proteinExistence type="predicted"/>
<dbReference type="Proteomes" id="UP000015241">
    <property type="component" value="Unassembled WGS sequence"/>
</dbReference>
<feature type="non-terminal residue" evidence="2">
    <location>
        <position position="1"/>
    </location>
</feature>
<reference evidence="2 3" key="1">
    <citation type="journal article" date="2012" name="Science">
        <title>The Paleozoic origin of enzymatic lignin decomposition reconstructed from 31 fungal genomes.</title>
        <authorList>
            <person name="Floudas D."/>
            <person name="Binder M."/>
            <person name="Riley R."/>
            <person name="Barry K."/>
            <person name="Blanchette R.A."/>
            <person name="Henrissat B."/>
            <person name="Martinez A.T."/>
            <person name="Otillar R."/>
            <person name="Spatafora J.W."/>
            <person name="Yadav J.S."/>
            <person name="Aerts A."/>
            <person name="Benoit I."/>
            <person name="Boyd A."/>
            <person name="Carlson A."/>
            <person name="Copeland A."/>
            <person name="Coutinho P.M."/>
            <person name="de Vries R.P."/>
            <person name="Ferreira P."/>
            <person name="Findley K."/>
            <person name="Foster B."/>
            <person name="Gaskell J."/>
            <person name="Glotzer D."/>
            <person name="Gorecki P."/>
            <person name="Heitman J."/>
            <person name="Hesse C."/>
            <person name="Hori C."/>
            <person name="Igarashi K."/>
            <person name="Jurgens J.A."/>
            <person name="Kallen N."/>
            <person name="Kersten P."/>
            <person name="Kohler A."/>
            <person name="Kuees U."/>
            <person name="Kumar T.K.A."/>
            <person name="Kuo A."/>
            <person name="LaButti K."/>
            <person name="Larrondo L.F."/>
            <person name="Lindquist E."/>
            <person name="Ling A."/>
            <person name="Lombard V."/>
            <person name="Lucas S."/>
            <person name="Lundell T."/>
            <person name="Martin R."/>
            <person name="McLaughlin D.J."/>
            <person name="Morgenstern I."/>
            <person name="Morin E."/>
            <person name="Murat C."/>
            <person name="Nagy L.G."/>
            <person name="Nolan M."/>
            <person name="Ohm R.A."/>
            <person name="Patyshakuliyeva A."/>
            <person name="Rokas A."/>
            <person name="Ruiz-Duenas F.J."/>
            <person name="Sabat G."/>
            <person name="Salamov A."/>
            <person name="Samejima M."/>
            <person name="Schmutz J."/>
            <person name="Slot J.C."/>
            <person name="St John F."/>
            <person name="Stenlid J."/>
            <person name="Sun H."/>
            <person name="Sun S."/>
            <person name="Syed K."/>
            <person name="Tsang A."/>
            <person name="Wiebenga A."/>
            <person name="Young D."/>
            <person name="Pisabarro A."/>
            <person name="Eastwood D.C."/>
            <person name="Martin F."/>
            <person name="Cullen D."/>
            <person name="Grigoriev I.V."/>
            <person name="Hibbett D.S."/>
        </authorList>
    </citation>
    <scope>NUCLEOTIDE SEQUENCE</scope>
    <source>
        <strain evidence="3">FP-58527</strain>
    </source>
</reference>
<evidence type="ECO:0000256" key="1">
    <source>
        <dbReference type="SAM" id="MobiDB-lite"/>
    </source>
</evidence>
<gene>
    <name evidence="2" type="ORF">FOMPIDRAFT_29038</name>
</gene>
<protein>
    <submittedName>
        <fullName evidence="2">Uncharacterized protein</fullName>
    </submittedName>
</protein>
<sequence>QFWYPDGTIIVVAQSIGFRIYKGLLAEASEMFHDMFNNASPSPPPSQAERSVTPSDGCPVVRVSDTAAEIRSLLNVLLHGRQYMHGRDLDFEDLANCIRLTHKYRMQDIYEALMGELKKIFPEDFATWEEHASRWLDYPHTDAIVAVGLAHLTDTPSILPISLYLCCQLEGAALIGGRARVDGAVDNLSMDDLI</sequence>
<dbReference type="HOGENOM" id="CLU_033082_6_0_1"/>
<dbReference type="OrthoDB" id="3036049at2759"/>
<accession>S8ECK7</accession>
<dbReference type="InterPro" id="IPR011333">
    <property type="entry name" value="SKP1/BTB/POZ_sf"/>
</dbReference>
<keyword evidence="3" id="KW-1185">Reference proteome</keyword>
<feature type="non-terminal residue" evidence="2">
    <location>
        <position position="194"/>
    </location>
</feature>
<dbReference type="AlphaFoldDB" id="S8ECK7"/>
<dbReference type="Gene3D" id="3.30.710.10">
    <property type="entry name" value="Potassium Channel Kv1.1, Chain A"/>
    <property type="match status" value="1"/>
</dbReference>
<dbReference type="InParanoid" id="S8ECK7"/>
<feature type="region of interest" description="Disordered" evidence="1">
    <location>
        <begin position="36"/>
        <end position="56"/>
    </location>
</feature>
<evidence type="ECO:0000313" key="3">
    <source>
        <dbReference type="Proteomes" id="UP000015241"/>
    </source>
</evidence>
<name>S8ECK7_FOMSC</name>
<dbReference type="EMBL" id="KE504136">
    <property type="protein sequence ID" value="EPT02348.1"/>
    <property type="molecule type" value="Genomic_DNA"/>
</dbReference>
<organism evidence="2 3">
    <name type="scientific">Fomitopsis schrenkii</name>
    <name type="common">Brown rot fungus</name>
    <dbReference type="NCBI Taxonomy" id="2126942"/>
    <lineage>
        <taxon>Eukaryota</taxon>
        <taxon>Fungi</taxon>
        <taxon>Dikarya</taxon>
        <taxon>Basidiomycota</taxon>
        <taxon>Agaricomycotina</taxon>
        <taxon>Agaricomycetes</taxon>
        <taxon>Polyporales</taxon>
        <taxon>Fomitopsis</taxon>
    </lineage>
</organism>